<keyword evidence="1" id="KW-1133">Transmembrane helix</keyword>
<dbReference type="EMBL" id="CP019789">
    <property type="protein sequence ID" value="AQX30983.1"/>
    <property type="molecule type" value="Genomic_DNA"/>
</dbReference>
<reference evidence="3" key="3">
    <citation type="submission" date="2017-02" db="EMBL/GenBank/DDBJ databases">
        <title>Evolutionary dynamics of pathoadaptation revealed by three independent acquisitions of the VirB/D4 type IV secretion system in Bartonella.</title>
        <authorList>
            <person name="Harms A."/>
            <person name="Segers F.H.I.D."/>
            <person name="Quebatte M."/>
            <person name="Mistl C."/>
            <person name="Manfredi P."/>
            <person name="Koerner J."/>
            <person name="Chomel B."/>
            <person name="Kosoy M."/>
            <person name="Maruyama S."/>
            <person name="Engel P."/>
            <person name="Dehio C."/>
        </authorList>
    </citation>
    <scope>NUCLEOTIDE SEQUENCE [LARGE SCALE GENOMIC DNA]</scope>
    <source>
        <strain evidence="3">R1</strain>
    </source>
</reference>
<proteinExistence type="predicted"/>
<dbReference type="RefSeq" id="WP_078689953.1">
    <property type="nucleotide sequence ID" value="NZ_CP019789.1"/>
</dbReference>
<evidence type="ECO:0000313" key="4">
    <source>
        <dbReference type="EMBL" id="CBI82515.1"/>
    </source>
</evidence>
<dbReference type="AlphaFoldDB" id="E6Z077"/>
<accession>E6Z077</accession>
<evidence type="ECO:0000256" key="2">
    <source>
        <dbReference type="SAM" id="SignalP"/>
    </source>
</evidence>
<dbReference type="EMBL" id="FN645509">
    <property type="protein sequence ID" value="CBI82515.1"/>
    <property type="molecule type" value="Genomic_DNA"/>
</dbReference>
<name>E6Z077_BARSR</name>
<feature type="chain" id="PRO_5010495918" evidence="2">
    <location>
        <begin position="27"/>
        <end position="159"/>
    </location>
</feature>
<sequence length="159" mass="17812">MRFFLSVKRAALLGIFISIFIFTNNAHSQQPPSYGNNQRTLKVDKRLLDTDYDNAEVLGHISDFTPEQLRELFSKNKGNKNVPIVRNNNVSSSSSFDNKTPRKLGIDDFVFPIALLIFISIMSIPISLLWRFGLKVPASLFIITTAGISCSMLLLLAFG</sequence>
<dbReference type="Proteomes" id="UP000190811">
    <property type="component" value="Chromosome"/>
</dbReference>
<reference evidence="4" key="1">
    <citation type="journal article" date="2011" name="PLoS Genet.">
        <title>Parallel evolution of a type IV secretion system in radiating lineages of the host-restricted bacterial pathogen Bartonella.</title>
        <authorList>
            <person name="Engel P."/>
            <person name="Salzburger W."/>
            <person name="Liesch M."/>
            <person name="Chang C.C."/>
            <person name="Maruyama S."/>
            <person name="Lanz C."/>
            <person name="Calteau A."/>
            <person name="Lajus A."/>
            <person name="Medigue C."/>
            <person name="Schuster S.C."/>
            <person name="Dehio C."/>
        </authorList>
    </citation>
    <scope>NUCLEOTIDE SEQUENCE</scope>
    <source>
        <strain evidence="4">R1</strain>
    </source>
</reference>
<evidence type="ECO:0000313" key="3">
    <source>
        <dbReference type="EMBL" id="AQX30983.1"/>
    </source>
</evidence>
<feature type="transmembrane region" description="Helical" evidence="1">
    <location>
        <begin position="109"/>
        <end position="130"/>
    </location>
</feature>
<evidence type="ECO:0000313" key="5">
    <source>
        <dbReference type="Proteomes" id="UP000190811"/>
    </source>
</evidence>
<feature type="signal peptide" evidence="2">
    <location>
        <begin position="1"/>
        <end position="26"/>
    </location>
</feature>
<feature type="transmembrane region" description="Helical" evidence="1">
    <location>
        <begin position="137"/>
        <end position="158"/>
    </location>
</feature>
<reference evidence="5" key="2">
    <citation type="journal article" date="2017" name="Genome Biol. Evol.">
        <title>Evolutionary Dynamics of Pathoadaptation Revealed by Three Independent Acquisitions of the VirB/D4 Type IV Secretion System in Bartonella.</title>
        <authorList>
            <person name="Harms A."/>
            <person name="Segers F.H."/>
            <person name="Quebatte M."/>
            <person name="Mistl C."/>
            <person name="Manfredi P."/>
            <person name="Korner J."/>
            <person name="Chomel B.B."/>
            <person name="Kosoy M."/>
            <person name="Maruyama S."/>
            <person name="Engel P."/>
            <person name="Dehio C."/>
        </authorList>
    </citation>
    <scope>NUCLEOTIDE SEQUENCE [LARGE SCALE GENOMIC DNA]</scope>
    <source>
        <strain evidence="5">R1</strain>
    </source>
</reference>
<gene>
    <name evidence="4" type="ORF">B11C_40370</name>
    <name evidence="3" type="ORF">BscR1v2_010570</name>
</gene>
<keyword evidence="1" id="KW-0812">Transmembrane</keyword>
<evidence type="ECO:0000256" key="1">
    <source>
        <dbReference type="SAM" id="Phobius"/>
    </source>
</evidence>
<protein>
    <submittedName>
        <fullName evidence="4">Uncharacterized protein</fullName>
    </submittedName>
</protein>
<keyword evidence="2" id="KW-0732">Signal</keyword>
<keyword evidence="1" id="KW-0472">Membrane</keyword>
<organism evidence="4">
    <name type="scientific">Bartonella schoenbuchensis (strain DSM 13525 / NCTC 13165 / R1)</name>
    <dbReference type="NCBI Taxonomy" id="687861"/>
    <lineage>
        <taxon>Bacteria</taxon>
        <taxon>Pseudomonadati</taxon>
        <taxon>Pseudomonadota</taxon>
        <taxon>Alphaproteobacteria</taxon>
        <taxon>Hyphomicrobiales</taxon>
        <taxon>Bartonellaceae</taxon>
        <taxon>Bartonella</taxon>
    </lineage>
</organism>